<dbReference type="EMBL" id="CP000267">
    <property type="protein sequence ID" value="ABD70067.1"/>
    <property type="molecule type" value="Genomic_DNA"/>
</dbReference>
<keyword evidence="3 8" id="KW-0812">Transmembrane</keyword>
<evidence type="ECO:0000256" key="3">
    <source>
        <dbReference type="ARBA" id="ARBA00022692"/>
    </source>
</evidence>
<sequence length="515" mass="54746">MSLSNSLLRPGVALLQRLSLRVRLWLMALLLLLPLLILGLLLGYQSYAQQSGVSLAMVLGLLGFLLVLYLSAAFYQSLTLAVDVLTCVVRSSARGDLSHSVVVPGHDELSQAGRHLESMSENFSGLVGTIRNQAVHVAQAGELLASGMGDLSQRTEAQAASLEQASASILGLNESAQATARHSKEVDALTRRVRDEAEAGAQAMDVAVHAIGEIQDGSKRMGEIIGVIDGIAFQTNILALNAAVEAARAGDLGRGFAVVASEVRTLAQRSATSAREIRALIARSGDQVSVGVTRIEAVTGSLRTVVRGIQEVAEGLDGITAASNEQSTALSEIAQAVKELDNITQRNGAMVDQALQATVGLRDRASNLSEAVAAIKLRRGTADEAHALVKRGFDLISQIGLSNAAARFHDPHGGFRDRDLYLFAFDRRGVYQVFGSTPDRVGKTVYDVRGLDGDHILREGFDAAERGGDWIDYEVVNPVTGMVDEKTSYILPLPDGRLLGCGVFKPKGGFSLQVS</sequence>
<evidence type="ECO:0000256" key="2">
    <source>
        <dbReference type="ARBA" id="ARBA00022475"/>
    </source>
</evidence>
<dbReference type="Pfam" id="PF00015">
    <property type="entry name" value="MCPsignal"/>
    <property type="match status" value="1"/>
</dbReference>
<evidence type="ECO:0000256" key="6">
    <source>
        <dbReference type="ARBA" id="ARBA00029447"/>
    </source>
</evidence>
<dbReference type="PROSITE" id="PS50885">
    <property type="entry name" value="HAMP"/>
    <property type="match status" value="1"/>
</dbReference>
<dbReference type="Proteomes" id="UP000008332">
    <property type="component" value="Chromosome"/>
</dbReference>
<keyword evidence="5 8" id="KW-0472">Membrane</keyword>
<evidence type="ECO:0000259" key="9">
    <source>
        <dbReference type="PROSITE" id="PS50111"/>
    </source>
</evidence>
<proteinExistence type="inferred from homology"/>
<dbReference type="GO" id="GO:0007165">
    <property type="term" value="P:signal transduction"/>
    <property type="evidence" value="ECO:0007669"/>
    <property type="project" value="UniProtKB-KW"/>
</dbReference>
<feature type="transmembrane region" description="Helical" evidence="8">
    <location>
        <begin position="55"/>
        <end position="75"/>
    </location>
</feature>
<feature type="transmembrane region" description="Helical" evidence="8">
    <location>
        <begin position="24"/>
        <end position="43"/>
    </location>
</feature>
<accession>Q21VY6</accession>
<keyword evidence="12" id="KW-1185">Reference proteome</keyword>
<dbReference type="CDD" id="cd11386">
    <property type="entry name" value="MCP_signal"/>
    <property type="match status" value="1"/>
</dbReference>
<dbReference type="eggNOG" id="COG0840">
    <property type="taxonomic scope" value="Bacteria"/>
</dbReference>
<evidence type="ECO:0000259" key="10">
    <source>
        <dbReference type="PROSITE" id="PS50885"/>
    </source>
</evidence>
<evidence type="ECO:0000313" key="11">
    <source>
        <dbReference type="EMBL" id="ABD70067.1"/>
    </source>
</evidence>
<name>Q21VY6_ALBFT</name>
<dbReference type="CDD" id="cd06225">
    <property type="entry name" value="HAMP"/>
    <property type="match status" value="1"/>
</dbReference>
<dbReference type="OrthoDB" id="9054408at2"/>
<dbReference type="STRING" id="338969.Rfer_2350"/>
<dbReference type="InterPro" id="IPR003660">
    <property type="entry name" value="HAMP_dom"/>
</dbReference>
<dbReference type="eggNOG" id="COG4564">
    <property type="taxonomic scope" value="Bacteria"/>
</dbReference>
<dbReference type="PANTHER" id="PTHR43531:SF7">
    <property type="entry name" value="AEROTAXIS RECEPTOR"/>
    <property type="match status" value="1"/>
</dbReference>
<keyword evidence="2" id="KW-1003">Cell membrane</keyword>
<comment type="subcellular location">
    <subcellularLocation>
        <location evidence="1">Cell membrane</location>
        <topology evidence="1">Multi-pass membrane protein</topology>
    </subcellularLocation>
</comment>
<dbReference type="GO" id="GO:0004888">
    <property type="term" value="F:transmembrane signaling receptor activity"/>
    <property type="evidence" value="ECO:0007669"/>
    <property type="project" value="TreeGrafter"/>
</dbReference>
<dbReference type="InterPro" id="IPR033480">
    <property type="entry name" value="sCache_2"/>
</dbReference>
<dbReference type="AlphaFoldDB" id="Q21VY6"/>
<feature type="domain" description="HAMP" evidence="10">
    <location>
        <begin position="76"/>
        <end position="128"/>
    </location>
</feature>
<evidence type="ECO:0000313" key="12">
    <source>
        <dbReference type="Proteomes" id="UP000008332"/>
    </source>
</evidence>
<dbReference type="InterPro" id="IPR004089">
    <property type="entry name" value="MCPsignal_dom"/>
</dbReference>
<dbReference type="GO" id="GO:0006935">
    <property type="term" value="P:chemotaxis"/>
    <property type="evidence" value="ECO:0007669"/>
    <property type="project" value="TreeGrafter"/>
</dbReference>
<evidence type="ECO:0000256" key="7">
    <source>
        <dbReference type="PROSITE-ProRule" id="PRU00284"/>
    </source>
</evidence>
<keyword evidence="4 8" id="KW-1133">Transmembrane helix</keyword>
<evidence type="ECO:0000256" key="8">
    <source>
        <dbReference type="SAM" id="Phobius"/>
    </source>
</evidence>
<dbReference type="HOGENOM" id="CLU_000445_107_18_4"/>
<comment type="similarity">
    <text evidence="6">Belongs to the methyl-accepting chemotaxis (MCP) protein family.</text>
</comment>
<dbReference type="SUPFAM" id="SSF58104">
    <property type="entry name" value="Methyl-accepting chemotaxis protein (MCP) signaling domain"/>
    <property type="match status" value="1"/>
</dbReference>
<organism evidence="11 12">
    <name type="scientific">Albidiferax ferrireducens (strain ATCC BAA-621 / DSM 15236 / T118)</name>
    <name type="common">Rhodoferax ferrireducens</name>
    <dbReference type="NCBI Taxonomy" id="338969"/>
    <lineage>
        <taxon>Bacteria</taxon>
        <taxon>Pseudomonadati</taxon>
        <taxon>Pseudomonadota</taxon>
        <taxon>Betaproteobacteria</taxon>
        <taxon>Burkholderiales</taxon>
        <taxon>Comamonadaceae</taxon>
        <taxon>Rhodoferax</taxon>
    </lineage>
</organism>
<protein>
    <submittedName>
        <fullName evidence="11">Methyl-accepting chemotaxis sensory transducer</fullName>
    </submittedName>
</protein>
<gene>
    <name evidence="11" type="ordered locus">Rfer_2350</name>
</gene>
<feature type="domain" description="Methyl-accepting transducer" evidence="9">
    <location>
        <begin position="133"/>
        <end position="362"/>
    </location>
</feature>
<evidence type="ECO:0000256" key="5">
    <source>
        <dbReference type="ARBA" id="ARBA00023136"/>
    </source>
</evidence>
<evidence type="ECO:0000256" key="4">
    <source>
        <dbReference type="ARBA" id="ARBA00022989"/>
    </source>
</evidence>
<dbReference type="SMART" id="SM00283">
    <property type="entry name" value="MA"/>
    <property type="match status" value="1"/>
</dbReference>
<keyword evidence="7" id="KW-0807">Transducer</keyword>
<dbReference type="KEGG" id="rfr:Rfer_2350"/>
<dbReference type="Gene3D" id="1.10.287.950">
    <property type="entry name" value="Methyl-accepting chemotaxis protein"/>
    <property type="match status" value="1"/>
</dbReference>
<dbReference type="RefSeq" id="WP_011464635.1">
    <property type="nucleotide sequence ID" value="NC_007908.1"/>
</dbReference>
<dbReference type="Pfam" id="PF17200">
    <property type="entry name" value="sCache_2"/>
    <property type="match status" value="1"/>
</dbReference>
<dbReference type="PANTHER" id="PTHR43531">
    <property type="entry name" value="PROTEIN ICFG"/>
    <property type="match status" value="1"/>
</dbReference>
<evidence type="ECO:0000256" key="1">
    <source>
        <dbReference type="ARBA" id="ARBA00004651"/>
    </source>
</evidence>
<dbReference type="PROSITE" id="PS50111">
    <property type="entry name" value="CHEMOTAXIS_TRANSDUC_2"/>
    <property type="match status" value="1"/>
</dbReference>
<dbReference type="GO" id="GO:0005886">
    <property type="term" value="C:plasma membrane"/>
    <property type="evidence" value="ECO:0007669"/>
    <property type="project" value="UniProtKB-SubCell"/>
</dbReference>
<reference evidence="12" key="1">
    <citation type="submission" date="2006-02" db="EMBL/GenBank/DDBJ databases">
        <title>Complete sequence of chromosome of Rhodoferax ferrireducens DSM 15236.</title>
        <authorList>
            <person name="Copeland A."/>
            <person name="Lucas S."/>
            <person name="Lapidus A."/>
            <person name="Barry K."/>
            <person name="Detter J.C."/>
            <person name="Glavina del Rio T."/>
            <person name="Hammon N."/>
            <person name="Israni S."/>
            <person name="Pitluck S."/>
            <person name="Brettin T."/>
            <person name="Bruce D."/>
            <person name="Han C."/>
            <person name="Tapia R."/>
            <person name="Gilna P."/>
            <person name="Kiss H."/>
            <person name="Schmutz J."/>
            <person name="Larimer F."/>
            <person name="Land M."/>
            <person name="Kyrpides N."/>
            <person name="Ivanova N."/>
            <person name="Richardson P."/>
        </authorList>
    </citation>
    <scope>NUCLEOTIDE SEQUENCE [LARGE SCALE GENOMIC DNA]</scope>
    <source>
        <strain evidence="12">ATCC BAA-621 / DSM 15236 / T118</strain>
    </source>
</reference>
<dbReference type="InterPro" id="IPR051310">
    <property type="entry name" value="MCP_chemotaxis"/>
</dbReference>
<dbReference type="Pfam" id="PF00672">
    <property type="entry name" value="HAMP"/>
    <property type="match status" value="1"/>
</dbReference>